<dbReference type="InterPro" id="IPR037925">
    <property type="entry name" value="FlgE/F/G-like"/>
</dbReference>
<dbReference type="PROSITE" id="PS00588">
    <property type="entry name" value="FLAGELLA_BB_ROD"/>
    <property type="match status" value="1"/>
</dbReference>
<dbReference type="GO" id="GO:0009424">
    <property type="term" value="C:bacterial-type flagellum hook"/>
    <property type="evidence" value="ECO:0007669"/>
    <property type="project" value="TreeGrafter"/>
</dbReference>
<organism evidence="10 11">
    <name type="scientific">Telmatospirillum siberiense</name>
    <dbReference type="NCBI Taxonomy" id="382514"/>
    <lineage>
        <taxon>Bacteria</taxon>
        <taxon>Pseudomonadati</taxon>
        <taxon>Pseudomonadota</taxon>
        <taxon>Alphaproteobacteria</taxon>
        <taxon>Rhodospirillales</taxon>
        <taxon>Rhodospirillaceae</taxon>
        <taxon>Telmatospirillum</taxon>
    </lineage>
</organism>
<dbReference type="Pfam" id="PF06429">
    <property type="entry name" value="Flg_bbr_C"/>
    <property type="match status" value="1"/>
</dbReference>
<dbReference type="PANTHER" id="PTHR30435:SF1">
    <property type="entry name" value="FLAGELLAR HOOK PROTEIN FLGE"/>
    <property type="match status" value="1"/>
</dbReference>
<comment type="function">
    <text evidence="5">A flexible structure which links the flagellar filament to the drive apparatus in the basal body.</text>
</comment>
<dbReference type="InterPro" id="IPR001444">
    <property type="entry name" value="Flag_bb_rod_N"/>
</dbReference>
<dbReference type="Pfam" id="PF00460">
    <property type="entry name" value="Flg_bb_rod"/>
    <property type="match status" value="1"/>
</dbReference>
<dbReference type="Pfam" id="PF22692">
    <property type="entry name" value="LlgE_F_G_D1"/>
    <property type="match status" value="1"/>
</dbReference>
<evidence type="ECO:0000259" key="7">
    <source>
        <dbReference type="Pfam" id="PF06429"/>
    </source>
</evidence>
<protein>
    <recommendedName>
        <fullName evidence="3 5">Flagellar hook protein FlgE</fullName>
    </recommendedName>
</protein>
<dbReference type="GO" id="GO:0005829">
    <property type="term" value="C:cytosol"/>
    <property type="evidence" value="ECO:0007669"/>
    <property type="project" value="TreeGrafter"/>
</dbReference>
<dbReference type="OrthoDB" id="8372879at2"/>
<evidence type="ECO:0000259" key="6">
    <source>
        <dbReference type="Pfam" id="PF00460"/>
    </source>
</evidence>
<keyword evidence="11" id="KW-1185">Reference proteome</keyword>
<accession>A0A2N3PM44</accession>
<feature type="domain" description="Flagellar basal-body/hook protein C-terminal" evidence="7">
    <location>
        <begin position="509"/>
        <end position="552"/>
    </location>
</feature>
<proteinExistence type="inferred from homology"/>
<dbReference type="PANTHER" id="PTHR30435">
    <property type="entry name" value="FLAGELLAR PROTEIN"/>
    <property type="match status" value="1"/>
</dbReference>
<dbReference type="RefSeq" id="WP_101253669.1">
    <property type="nucleotide sequence ID" value="NZ_PIUM01000056.1"/>
</dbReference>
<dbReference type="InterPro" id="IPR011491">
    <property type="entry name" value="FlgE_D2"/>
</dbReference>
<evidence type="ECO:0000256" key="3">
    <source>
        <dbReference type="ARBA" id="ARBA00019015"/>
    </source>
</evidence>
<dbReference type="GO" id="GO:0009425">
    <property type="term" value="C:bacterial-type flagellum basal body"/>
    <property type="evidence" value="ECO:0007669"/>
    <property type="project" value="UniProtKB-SubCell"/>
</dbReference>
<evidence type="ECO:0000259" key="9">
    <source>
        <dbReference type="Pfam" id="PF22692"/>
    </source>
</evidence>
<evidence type="ECO:0000256" key="1">
    <source>
        <dbReference type="ARBA" id="ARBA00004117"/>
    </source>
</evidence>
<feature type="domain" description="Flagellar hook protein FlgE/F/G-like D1" evidence="9">
    <location>
        <begin position="81"/>
        <end position="126"/>
    </location>
</feature>
<dbReference type="EMBL" id="PIUM01000056">
    <property type="protein sequence ID" value="PKU21479.1"/>
    <property type="molecule type" value="Genomic_DNA"/>
</dbReference>
<dbReference type="InterPro" id="IPR019776">
    <property type="entry name" value="Flagellar_basal_body_rod_CS"/>
</dbReference>
<dbReference type="NCBIfam" id="TIGR03506">
    <property type="entry name" value="FlgEFG_subfam"/>
    <property type="match status" value="2"/>
</dbReference>
<dbReference type="Pfam" id="PF07559">
    <property type="entry name" value="FlgE_D2"/>
    <property type="match status" value="1"/>
</dbReference>
<dbReference type="InterPro" id="IPR020013">
    <property type="entry name" value="Flagellar_FlgE/F/G"/>
</dbReference>
<keyword evidence="4 5" id="KW-0975">Bacterial flagellum</keyword>
<comment type="caution">
    <text evidence="10">The sequence shown here is derived from an EMBL/GenBank/DDBJ whole genome shotgun (WGS) entry which is preliminary data.</text>
</comment>
<dbReference type="InterPro" id="IPR053967">
    <property type="entry name" value="LlgE_F_G-like_D1"/>
</dbReference>
<evidence type="ECO:0000259" key="8">
    <source>
        <dbReference type="Pfam" id="PF07559"/>
    </source>
</evidence>
<evidence type="ECO:0000313" key="11">
    <source>
        <dbReference type="Proteomes" id="UP000233293"/>
    </source>
</evidence>
<feature type="domain" description="Flagellar basal body rod protein N-terminal" evidence="6">
    <location>
        <begin position="6"/>
        <end position="35"/>
    </location>
</feature>
<name>A0A2N3PM44_9PROT</name>
<sequence>MDATLSSAVSALLAESSALSTISNNLANSETTGYKASSTTFSSLLTETSGTTTSGGVTATARQNVTAQGTITSTSVSTDLAISGAGMFAVTSSLTGGQTYYTRDGEFESDSSGNLYLYGTNYYLEGYSVVDGVTSSTLSVVNIDSQEISEPKATTTYSLSANFPATAQDELGTLSYTNSSGTTEDLSATYVEISTDSTAGTTTYDVAIDAASGTTISDASGSGSQLLYSVTVDSSGSIVSCYSLTSGDTYSGTTLPDITPSDSSSSVSLSSDYTDWSSFATAIGTGFSSSTSMTVYDSLGTAESVTVTWTALGDNTWLMTLKSADGETLTDSNGSSVSSYSYEVSFNSDGTYAGVTSLATGETSASGTAGSAPVSSLGEAEISAIWSDGSSASTGTAAVTIDLGTVGGADGVSQYSSSSSTAVSITVNSYSQDGYAEGTLSSVAVDSSGDVVASYSNGKSATIYVVPVVTFANENGLTELSDGVYEASTSSGSAVYNVAGTGSAGTIEGGALESSTVSTTTEFADMIVTQQAYSAAAQVISTSREMFTSLMQAIA</sequence>
<evidence type="ECO:0000256" key="5">
    <source>
        <dbReference type="RuleBase" id="RU362116"/>
    </source>
</evidence>
<dbReference type="InterPro" id="IPR037058">
    <property type="entry name" value="Falgellar_hook_FlgE_sf"/>
</dbReference>
<dbReference type="SUPFAM" id="SSF117143">
    <property type="entry name" value="Flagellar hook protein flgE"/>
    <property type="match status" value="2"/>
</dbReference>
<evidence type="ECO:0000313" key="10">
    <source>
        <dbReference type="EMBL" id="PKU21479.1"/>
    </source>
</evidence>
<dbReference type="InterPro" id="IPR010930">
    <property type="entry name" value="Flg_bb/hook_C_dom"/>
</dbReference>
<dbReference type="GO" id="GO:0071978">
    <property type="term" value="P:bacterial-type flagellum-dependent swarming motility"/>
    <property type="evidence" value="ECO:0007669"/>
    <property type="project" value="TreeGrafter"/>
</dbReference>
<dbReference type="Gene3D" id="2.60.98.20">
    <property type="entry name" value="Flagellar hook protein FlgE"/>
    <property type="match status" value="1"/>
</dbReference>
<dbReference type="AlphaFoldDB" id="A0A2N3PM44"/>
<comment type="subcellular location">
    <subcellularLocation>
        <location evidence="1 5">Bacterial flagellum basal body</location>
    </subcellularLocation>
</comment>
<feature type="domain" description="Flagellar hook protein FlgE D2" evidence="8">
    <location>
        <begin position="286"/>
        <end position="435"/>
    </location>
</feature>
<comment type="similarity">
    <text evidence="2 5">Belongs to the flagella basal body rod proteins family.</text>
</comment>
<gene>
    <name evidence="10" type="ORF">CWS72_26470</name>
</gene>
<evidence type="ECO:0000256" key="2">
    <source>
        <dbReference type="ARBA" id="ARBA00009677"/>
    </source>
</evidence>
<reference evidence="11" key="1">
    <citation type="submission" date="2017-12" db="EMBL/GenBank/DDBJ databases">
        <title>Draft genome sequence of Telmatospirillum siberiense 26-4b1T, an acidotolerant peatland alphaproteobacterium potentially involved in sulfur cycling.</title>
        <authorList>
            <person name="Hausmann B."/>
            <person name="Pjevac P."/>
            <person name="Schreck K."/>
            <person name="Herbold C.W."/>
            <person name="Daims H."/>
            <person name="Wagner M."/>
            <person name="Pester M."/>
            <person name="Loy A."/>
        </authorList>
    </citation>
    <scope>NUCLEOTIDE SEQUENCE [LARGE SCALE GENOMIC DNA]</scope>
    <source>
        <strain evidence="11">26-4b1</strain>
    </source>
</reference>
<dbReference type="Proteomes" id="UP000233293">
    <property type="component" value="Unassembled WGS sequence"/>
</dbReference>
<evidence type="ECO:0000256" key="4">
    <source>
        <dbReference type="ARBA" id="ARBA00023143"/>
    </source>
</evidence>